<evidence type="ECO:0000259" key="9">
    <source>
        <dbReference type="PROSITE" id="PS51194"/>
    </source>
</evidence>
<dbReference type="SMART" id="SM00490">
    <property type="entry name" value="HELICc"/>
    <property type="match status" value="1"/>
</dbReference>
<dbReference type="Pfam" id="PF00270">
    <property type="entry name" value="DEAD"/>
    <property type="match status" value="1"/>
</dbReference>
<protein>
    <submittedName>
        <fullName evidence="10">ATP-dependent DNA helicase RecG</fullName>
    </submittedName>
</protein>
<gene>
    <name evidence="10" type="ORF">BLTE_09590</name>
</gene>
<dbReference type="NCBIfam" id="NF008168">
    <property type="entry name" value="PRK10917.2-2"/>
    <property type="match status" value="1"/>
</dbReference>
<name>A0A348FY91_9HYPH</name>
<dbReference type="Proteomes" id="UP000266934">
    <property type="component" value="Chromosome"/>
</dbReference>
<organism evidence="10 11">
    <name type="scientific">Blastochloris tepida</name>
    <dbReference type="NCBI Taxonomy" id="2233851"/>
    <lineage>
        <taxon>Bacteria</taxon>
        <taxon>Pseudomonadati</taxon>
        <taxon>Pseudomonadota</taxon>
        <taxon>Alphaproteobacteria</taxon>
        <taxon>Hyphomicrobiales</taxon>
        <taxon>Blastochloridaceae</taxon>
        <taxon>Blastochloris</taxon>
    </lineage>
</organism>
<dbReference type="NCBIfam" id="NF008164">
    <property type="entry name" value="PRK10917.1-2"/>
    <property type="match status" value="1"/>
</dbReference>
<dbReference type="Pfam" id="PF00271">
    <property type="entry name" value="Helicase_C"/>
    <property type="match status" value="1"/>
</dbReference>
<evidence type="ECO:0000313" key="10">
    <source>
        <dbReference type="EMBL" id="BBF92274.1"/>
    </source>
</evidence>
<evidence type="ECO:0000313" key="11">
    <source>
        <dbReference type="Proteomes" id="UP000266934"/>
    </source>
</evidence>
<dbReference type="SUPFAM" id="SSF50249">
    <property type="entry name" value="Nucleic acid-binding proteins"/>
    <property type="match status" value="1"/>
</dbReference>
<dbReference type="Gene3D" id="3.40.50.300">
    <property type="entry name" value="P-loop containing nucleotide triphosphate hydrolases"/>
    <property type="match status" value="2"/>
</dbReference>
<keyword evidence="11" id="KW-1185">Reference proteome</keyword>
<evidence type="ECO:0000256" key="4">
    <source>
        <dbReference type="ARBA" id="ARBA00022806"/>
    </source>
</evidence>
<sequence length="700" mass="75737">MRPFVLDPLFAPITALPGVGPRLKPLYDRLLGRDGAPARVVDLVFHLPHTVIDRRWRPVLAEVRPGMLATVEVAVDQHRPPPQGRAKAPWRIYTHDDTGDLVLVYFKGDKARLEKLFPVGERRIVSGTVEMYDGMLQMAHPDRVVSVEDAASLPALEAVYPLTEGLALGNLRRTAAAALARLPALPEWQDAAHLARNRWPGFAEALRTLHAPAAPEDLDPESPAWRRLAYDELLAGQLALQLLRGHMKREPGRPSPGDGTVRARLLAALPFTLTASQQQAVADISADLAGDTRMIRLLQGDVGAGKTVVALIAMAQVVESGRQAALMAPTEILARQHFATIARFAEAAGLRVALLTGREKGRAREAIVLALAAGTLDIVVGTHALFQEDVAFKDLAFAVVDEQHRFGVHQRLALASKGEAVDLLVMTATPIPRTLVLTYFGDMDVSALTEKPAGRLPIDTRTVPLERLPEVADAVGRAVASGARVYWVCPLVEESSEVDLAAAEDRAVALKGRFGDRVGLIHGRLKGADKDAAMARFAAGETSILVATTVIEVGVDVPEATVMVIEHAERFGLAQLHQLRGRIGRGDKPSTCLLLYKGPLGETAKARLAILRDSEDGFRIAEEDLRLRGEGDVLGTRQSGFPGFRLARLETHGALLQTARDEAALALSRDPALESEQGKALRVLLHLFERTEAVRLLQAG</sequence>
<evidence type="ECO:0000256" key="3">
    <source>
        <dbReference type="ARBA" id="ARBA00022801"/>
    </source>
</evidence>
<dbReference type="InterPro" id="IPR011545">
    <property type="entry name" value="DEAD/DEAH_box_helicase_dom"/>
</dbReference>
<dbReference type="PANTHER" id="PTHR47964">
    <property type="entry name" value="ATP-DEPENDENT DNA HELICASE HOMOLOG RECG, CHLOROPLASTIC"/>
    <property type="match status" value="1"/>
</dbReference>
<dbReference type="InterPro" id="IPR001650">
    <property type="entry name" value="Helicase_C-like"/>
</dbReference>
<evidence type="ECO:0000259" key="8">
    <source>
        <dbReference type="PROSITE" id="PS51192"/>
    </source>
</evidence>
<dbReference type="InterPro" id="IPR027417">
    <property type="entry name" value="P-loop_NTPase"/>
</dbReference>
<dbReference type="Gene3D" id="2.40.50.140">
    <property type="entry name" value="Nucleic acid-binding proteins"/>
    <property type="match status" value="1"/>
</dbReference>
<keyword evidence="3" id="KW-0378">Hydrolase</keyword>
<dbReference type="EMBL" id="AP018907">
    <property type="protein sequence ID" value="BBF92274.1"/>
    <property type="molecule type" value="Genomic_DNA"/>
</dbReference>
<dbReference type="OrthoDB" id="9804325at2"/>
<dbReference type="GO" id="GO:0005524">
    <property type="term" value="F:ATP binding"/>
    <property type="evidence" value="ECO:0007669"/>
    <property type="project" value="UniProtKB-KW"/>
</dbReference>
<evidence type="ECO:0000256" key="6">
    <source>
        <dbReference type="ARBA" id="ARBA00023125"/>
    </source>
</evidence>
<dbReference type="RefSeq" id="WP_126398105.1">
    <property type="nucleotide sequence ID" value="NZ_AP018907.1"/>
</dbReference>
<dbReference type="PANTHER" id="PTHR47964:SF1">
    <property type="entry name" value="ATP-DEPENDENT DNA HELICASE HOMOLOG RECG, CHLOROPLASTIC"/>
    <property type="match status" value="1"/>
</dbReference>
<dbReference type="AlphaFoldDB" id="A0A348FY91"/>
<dbReference type="GO" id="GO:0003678">
    <property type="term" value="F:DNA helicase activity"/>
    <property type="evidence" value="ECO:0007669"/>
    <property type="project" value="TreeGrafter"/>
</dbReference>
<keyword evidence="1" id="KW-0547">Nucleotide-binding</keyword>
<dbReference type="KEGG" id="blag:BLTE_09590"/>
<dbReference type="CDD" id="cd04488">
    <property type="entry name" value="RecG_wedge_OBF"/>
    <property type="match status" value="1"/>
</dbReference>
<keyword evidence="7" id="KW-0234">DNA repair</keyword>
<dbReference type="InterPro" id="IPR045562">
    <property type="entry name" value="RecG_dom3_C"/>
</dbReference>
<reference evidence="10 11" key="1">
    <citation type="submission" date="2018-08" db="EMBL/GenBank/DDBJ databases">
        <title>Complete genome sequencing of Blastochloris tepida GI.</title>
        <authorList>
            <person name="Tsukatani Y."/>
            <person name="Mori H."/>
        </authorList>
    </citation>
    <scope>NUCLEOTIDE SEQUENCE [LARGE SCALE GENOMIC DNA]</scope>
    <source>
        <strain evidence="10 11">GI</strain>
    </source>
</reference>
<keyword evidence="4 10" id="KW-0347">Helicase</keyword>
<dbReference type="PROSITE" id="PS51192">
    <property type="entry name" value="HELICASE_ATP_BIND_1"/>
    <property type="match status" value="1"/>
</dbReference>
<dbReference type="GO" id="GO:0016787">
    <property type="term" value="F:hydrolase activity"/>
    <property type="evidence" value="ECO:0007669"/>
    <property type="project" value="UniProtKB-KW"/>
</dbReference>
<dbReference type="CDD" id="cd17992">
    <property type="entry name" value="DEXHc_RecG"/>
    <property type="match status" value="1"/>
</dbReference>
<evidence type="ECO:0000256" key="2">
    <source>
        <dbReference type="ARBA" id="ARBA00022763"/>
    </source>
</evidence>
<evidence type="ECO:0000256" key="1">
    <source>
        <dbReference type="ARBA" id="ARBA00022741"/>
    </source>
</evidence>
<feature type="domain" description="Helicase ATP-binding" evidence="8">
    <location>
        <begin position="287"/>
        <end position="448"/>
    </location>
</feature>
<dbReference type="GO" id="GO:0006281">
    <property type="term" value="P:DNA repair"/>
    <property type="evidence" value="ECO:0007669"/>
    <property type="project" value="UniProtKB-KW"/>
</dbReference>
<dbReference type="PROSITE" id="PS51194">
    <property type="entry name" value="HELICASE_CTER"/>
    <property type="match status" value="1"/>
</dbReference>
<dbReference type="Pfam" id="PF19833">
    <property type="entry name" value="RecG_dom3_C"/>
    <property type="match status" value="1"/>
</dbReference>
<dbReference type="SMART" id="SM00487">
    <property type="entry name" value="DEXDc"/>
    <property type="match status" value="1"/>
</dbReference>
<proteinExistence type="predicted"/>
<dbReference type="SUPFAM" id="SSF52540">
    <property type="entry name" value="P-loop containing nucleoside triphosphate hydrolases"/>
    <property type="match status" value="2"/>
</dbReference>
<feature type="domain" description="Helicase C-terminal" evidence="9">
    <location>
        <begin position="467"/>
        <end position="626"/>
    </location>
</feature>
<evidence type="ECO:0000256" key="7">
    <source>
        <dbReference type="ARBA" id="ARBA00023204"/>
    </source>
</evidence>
<keyword evidence="2" id="KW-0227">DNA damage</keyword>
<dbReference type="InterPro" id="IPR014001">
    <property type="entry name" value="Helicase_ATP-bd"/>
</dbReference>
<keyword evidence="6" id="KW-0238">DNA-binding</keyword>
<dbReference type="InterPro" id="IPR012340">
    <property type="entry name" value="NA-bd_OB-fold"/>
</dbReference>
<accession>A0A348FY91</accession>
<dbReference type="GO" id="GO:0003677">
    <property type="term" value="F:DNA binding"/>
    <property type="evidence" value="ECO:0007669"/>
    <property type="project" value="UniProtKB-KW"/>
</dbReference>
<dbReference type="InterPro" id="IPR047112">
    <property type="entry name" value="RecG/Mfd"/>
</dbReference>
<keyword evidence="5" id="KW-0067">ATP-binding</keyword>
<evidence type="ECO:0000256" key="5">
    <source>
        <dbReference type="ARBA" id="ARBA00022840"/>
    </source>
</evidence>